<accession>A0ACB8QN23</accession>
<protein>
    <submittedName>
        <fullName evidence="1">Uncharacterized protein</fullName>
    </submittedName>
</protein>
<dbReference type="EMBL" id="MU273528">
    <property type="protein sequence ID" value="KAI0033070.1"/>
    <property type="molecule type" value="Genomic_DNA"/>
</dbReference>
<sequence>MFSSLFSTTDPTAQNFHPVSSAFKPEELNGALEPKDTEHSQHATQPEYCMLPLVIMCVGYAESGLIAR</sequence>
<evidence type="ECO:0000313" key="1">
    <source>
        <dbReference type="EMBL" id="KAI0033070.1"/>
    </source>
</evidence>
<gene>
    <name evidence="1" type="ORF">K488DRAFT_85226</name>
</gene>
<dbReference type="Proteomes" id="UP000814128">
    <property type="component" value="Unassembled WGS sequence"/>
</dbReference>
<reference evidence="1" key="2">
    <citation type="journal article" date="2022" name="New Phytol.">
        <title>Evolutionary transition to the ectomycorrhizal habit in the genomes of a hyperdiverse lineage of mushroom-forming fungi.</title>
        <authorList>
            <person name="Looney B."/>
            <person name="Miyauchi S."/>
            <person name="Morin E."/>
            <person name="Drula E."/>
            <person name="Courty P.E."/>
            <person name="Kohler A."/>
            <person name="Kuo A."/>
            <person name="LaButti K."/>
            <person name="Pangilinan J."/>
            <person name="Lipzen A."/>
            <person name="Riley R."/>
            <person name="Andreopoulos W."/>
            <person name="He G."/>
            <person name="Johnson J."/>
            <person name="Nolan M."/>
            <person name="Tritt A."/>
            <person name="Barry K.W."/>
            <person name="Grigoriev I.V."/>
            <person name="Nagy L.G."/>
            <person name="Hibbett D."/>
            <person name="Henrissat B."/>
            <person name="Matheny P.B."/>
            <person name="Labbe J."/>
            <person name="Martin F.M."/>
        </authorList>
    </citation>
    <scope>NUCLEOTIDE SEQUENCE</scope>
    <source>
        <strain evidence="1">EC-137</strain>
    </source>
</reference>
<keyword evidence="2" id="KW-1185">Reference proteome</keyword>
<reference evidence="1" key="1">
    <citation type="submission" date="2021-02" db="EMBL/GenBank/DDBJ databases">
        <authorList>
            <consortium name="DOE Joint Genome Institute"/>
            <person name="Ahrendt S."/>
            <person name="Looney B.P."/>
            <person name="Miyauchi S."/>
            <person name="Morin E."/>
            <person name="Drula E."/>
            <person name="Courty P.E."/>
            <person name="Chicoki N."/>
            <person name="Fauchery L."/>
            <person name="Kohler A."/>
            <person name="Kuo A."/>
            <person name="Labutti K."/>
            <person name="Pangilinan J."/>
            <person name="Lipzen A."/>
            <person name="Riley R."/>
            <person name="Andreopoulos W."/>
            <person name="He G."/>
            <person name="Johnson J."/>
            <person name="Barry K.W."/>
            <person name="Grigoriev I.V."/>
            <person name="Nagy L."/>
            <person name="Hibbett D."/>
            <person name="Henrissat B."/>
            <person name="Matheny P.B."/>
            <person name="Labbe J."/>
            <person name="Martin F."/>
        </authorList>
    </citation>
    <scope>NUCLEOTIDE SEQUENCE</scope>
    <source>
        <strain evidence="1">EC-137</strain>
    </source>
</reference>
<name>A0ACB8QN23_9AGAM</name>
<comment type="caution">
    <text evidence="1">The sequence shown here is derived from an EMBL/GenBank/DDBJ whole genome shotgun (WGS) entry which is preliminary data.</text>
</comment>
<proteinExistence type="predicted"/>
<organism evidence="1 2">
    <name type="scientific">Vararia minispora EC-137</name>
    <dbReference type="NCBI Taxonomy" id="1314806"/>
    <lineage>
        <taxon>Eukaryota</taxon>
        <taxon>Fungi</taxon>
        <taxon>Dikarya</taxon>
        <taxon>Basidiomycota</taxon>
        <taxon>Agaricomycotina</taxon>
        <taxon>Agaricomycetes</taxon>
        <taxon>Russulales</taxon>
        <taxon>Lachnocladiaceae</taxon>
        <taxon>Vararia</taxon>
    </lineage>
</organism>
<evidence type="ECO:0000313" key="2">
    <source>
        <dbReference type="Proteomes" id="UP000814128"/>
    </source>
</evidence>